<proteinExistence type="inferred from homology"/>
<dbReference type="GO" id="GO:0034080">
    <property type="term" value="P:CENP-A containing chromatin assembly"/>
    <property type="evidence" value="ECO:0007669"/>
    <property type="project" value="TreeGrafter"/>
</dbReference>
<protein>
    <submittedName>
        <fullName evidence="9">Uncharacterized protein</fullName>
    </submittedName>
</protein>
<comment type="similarity">
    <text evidence="3">Belongs to the CENP-I/CTF3 family.</text>
</comment>
<evidence type="ECO:0000313" key="9">
    <source>
        <dbReference type="EMBL" id="MDI1491763.1"/>
    </source>
</evidence>
<keyword evidence="8" id="KW-0732">Signal</keyword>
<keyword evidence="4" id="KW-0158">Chromosome</keyword>
<dbReference type="InterPro" id="IPR012485">
    <property type="entry name" value="CENP-I"/>
</dbReference>
<evidence type="ECO:0000256" key="7">
    <source>
        <dbReference type="SAM" id="MobiDB-lite"/>
    </source>
</evidence>
<dbReference type="GO" id="GO:0000939">
    <property type="term" value="C:inner kinetochore"/>
    <property type="evidence" value="ECO:0007669"/>
    <property type="project" value="TreeGrafter"/>
</dbReference>
<comment type="subcellular location">
    <subcellularLocation>
        <location evidence="2">Chromosome</location>
        <location evidence="2">Centromere</location>
    </subcellularLocation>
    <subcellularLocation>
        <location evidence="1">Nucleus</location>
    </subcellularLocation>
</comment>
<feature type="chain" id="PRO_5041210040" evidence="8">
    <location>
        <begin position="25"/>
        <end position="629"/>
    </location>
</feature>
<evidence type="ECO:0000256" key="2">
    <source>
        <dbReference type="ARBA" id="ARBA00004584"/>
    </source>
</evidence>
<evidence type="ECO:0000256" key="4">
    <source>
        <dbReference type="ARBA" id="ARBA00022454"/>
    </source>
</evidence>
<reference evidence="9" key="1">
    <citation type="journal article" date="2023" name="Genome Biol. Evol.">
        <title>First Whole Genome Sequence and Flow Cytometry Genome Size Data for the Lichen-Forming Fungus Ramalina farinacea (Ascomycota).</title>
        <authorList>
            <person name="Llewellyn T."/>
            <person name="Mian S."/>
            <person name="Hill R."/>
            <person name="Leitch I.J."/>
            <person name="Gaya E."/>
        </authorList>
    </citation>
    <scope>NUCLEOTIDE SEQUENCE</scope>
    <source>
        <strain evidence="9">LIQ254RAFAR</strain>
    </source>
</reference>
<dbReference type="EMBL" id="JAPUFD010000015">
    <property type="protein sequence ID" value="MDI1491763.1"/>
    <property type="molecule type" value="Genomic_DNA"/>
</dbReference>
<feature type="compositionally biased region" description="Pro residues" evidence="7">
    <location>
        <begin position="426"/>
        <end position="436"/>
    </location>
</feature>
<dbReference type="GO" id="GO:0000070">
    <property type="term" value="P:mitotic sister chromatid segregation"/>
    <property type="evidence" value="ECO:0007669"/>
    <property type="project" value="TreeGrafter"/>
</dbReference>
<name>A0AA43TXQ2_9LECA</name>
<evidence type="ECO:0000256" key="6">
    <source>
        <dbReference type="ARBA" id="ARBA00023328"/>
    </source>
</evidence>
<organism evidence="9 10">
    <name type="scientific">Ramalina farinacea</name>
    <dbReference type="NCBI Taxonomy" id="258253"/>
    <lineage>
        <taxon>Eukaryota</taxon>
        <taxon>Fungi</taxon>
        <taxon>Dikarya</taxon>
        <taxon>Ascomycota</taxon>
        <taxon>Pezizomycotina</taxon>
        <taxon>Lecanoromycetes</taxon>
        <taxon>OSLEUM clade</taxon>
        <taxon>Lecanoromycetidae</taxon>
        <taxon>Lecanorales</taxon>
        <taxon>Lecanorineae</taxon>
        <taxon>Ramalinaceae</taxon>
        <taxon>Ramalina</taxon>
    </lineage>
</organism>
<evidence type="ECO:0000256" key="3">
    <source>
        <dbReference type="ARBA" id="ARBA00005470"/>
    </source>
</evidence>
<feature type="region of interest" description="Disordered" evidence="7">
    <location>
        <begin position="422"/>
        <end position="475"/>
    </location>
</feature>
<keyword evidence="10" id="KW-1185">Reference proteome</keyword>
<gene>
    <name evidence="9" type="ORF">OHK93_002973</name>
</gene>
<dbReference type="GO" id="GO:0005634">
    <property type="term" value="C:nucleus"/>
    <property type="evidence" value="ECO:0007669"/>
    <property type="project" value="UniProtKB-SubCell"/>
</dbReference>
<dbReference type="PANTHER" id="PTHR48208">
    <property type="entry name" value="CENTROMERE PROTEIN I"/>
    <property type="match status" value="1"/>
</dbReference>
<keyword evidence="5" id="KW-0539">Nucleus</keyword>
<sequence length="629" mass="69129">MAVGALLKWLILVFDLLEEDAVLSRLYSTLFALLDVLYLRPRLCHLVAKITRRKHISSARCQFLKRLTDGITTEPNLYKLSAIFETLDPSSNGAPKSKLPIRFPHPDPHWIENLRPILRSHRPPAEWLPPSPDGFTFYGLPPSESNGAEIGRQPYGPLNLRNSDDLVSHLEGLQESDLESSALISSLSLHAVSLTKTGFHSRQMNATIANLLENQRQELEHVRRLSESLLDRLLAYTRSTKELHPATLEFLRYYLPKWRPAIEFERQEQMVDLLAYLPILPWPELYKTLLQPFERGMTNSAAFPLSETLDFYNNLLSRWIAWLSSPVNQPLTKTQIDTIVSLTHHTAILALTTLCYSPSPTQQTVSVILTHLEILNPLLTPPLSIPLPPPQPLLIYTLLFSSPTLSTISRVSALLASDKTAFEHPMPLPPPPPPHPDPQEGGRGGEGGGEAAALTSSSSSPATGGRPTSRPPTHIHTLNATLIDTCNLLLRSRAFNTSDAHALGCLAPPGLVASLTRYAGALSPPLDLNLLFSLSYHPSLSVVSKAAFAELEGTADVKHAGPVNSRSLAGLAREGGVRVGWREYRVHVLKWLEAMGVDGIGNLGRATMRGLMGGESRSSMRDSGVTKVG</sequence>
<accession>A0AA43TXQ2</accession>
<dbReference type="PANTHER" id="PTHR48208:SF2">
    <property type="entry name" value="CENTROMERE PROTEIN I"/>
    <property type="match status" value="1"/>
</dbReference>
<comment type="caution">
    <text evidence="9">The sequence shown here is derived from an EMBL/GenBank/DDBJ whole genome shotgun (WGS) entry which is preliminary data.</text>
</comment>
<evidence type="ECO:0000256" key="1">
    <source>
        <dbReference type="ARBA" id="ARBA00004123"/>
    </source>
</evidence>
<feature type="compositionally biased region" description="Gly residues" evidence="7">
    <location>
        <begin position="441"/>
        <end position="450"/>
    </location>
</feature>
<evidence type="ECO:0000313" key="10">
    <source>
        <dbReference type="Proteomes" id="UP001161017"/>
    </source>
</evidence>
<evidence type="ECO:0000256" key="8">
    <source>
        <dbReference type="SAM" id="SignalP"/>
    </source>
</evidence>
<dbReference type="AlphaFoldDB" id="A0AA43TXQ2"/>
<evidence type="ECO:0000256" key="5">
    <source>
        <dbReference type="ARBA" id="ARBA00023242"/>
    </source>
</evidence>
<keyword evidence="6" id="KW-0137">Centromere</keyword>
<feature type="compositionally biased region" description="Low complexity" evidence="7">
    <location>
        <begin position="451"/>
        <end position="468"/>
    </location>
</feature>
<dbReference type="Pfam" id="PF07778">
    <property type="entry name" value="CENP-I"/>
    <property type="match status" value="1"/>
</dbReference>
<dbReference type="Proteomes" id="UP001161017">
    <property type="component" value="Unassembled WGS sequence"/>
</dbReference>
<feature type="signal peptide" evidence="8">
    <location>
        <begin position="1"/>
        <end position="24"/>
    </location>
</feature>